<reference evidence="2" key="1">
    <citation type="submission" date="2018-02" db="EMBL/GenBank/DDBJ databases">
        <title>Genome sequencing of Solimonas sp. HR-BB.</title>
        <authorList>
            <person name="Lee Y."/>
            <person name="Jeon C.O."/>
        </authorList>
    </citation>
    <scope>NUCLEOTIDE SEQUENCE [LARGE SCALE GENOMIC DNA]</scope>
    <source>
        <strain evidence="2">HR-U</strain>
    </source>
</reference>
<protein>
    <submittedName>
        <fullName evidence="1">Uncharacterized protein</fullName>
    </submittedName>
</protein>
<organism evidence="1 2">
    <name type="scientific">Siphonobacter curvatus</name>
    <dbReference type="NCBI Taxonomy" id="2094562"/>
    <lineage>
        <taxon>Bacteria</taxon>
        <taxon>Pseudomonadati</taxon>
        <taxon>Bacteroidota</taxon>
        <taxon>Cytophagia</taxon>
        <taxon>Cytophagales</taxon>
        <taxon>Cytophagaceae</taxon>
        <taxon>Siphonobacter</taxon>
    </lineage>
</organism>
<sequence length="87" mass="10225">MAFLQTAWGDQADIISMDEINQAIAQLQDMDEEHGAFWVGDDEEDYVLEIHRDLKVMVKFPEDPDEENWGQLSRWEDIRTLYAHLLS</sequence>
<proteinExistence type="predicted"/>
<name>A0A2S7IPX0_9BACT</name>
<gene>
    <name evidence="1" type="ORF">C5O19_08775</name>
</gene>
<dbReference type="OrthoDB" id="965971at2"/>
<keyword evidence="2" id="KW-1185">Reference proteome</keyword>
<comment type="caution">
    <text evidence="1">The sequence shown here is derived from an EMBL/GenBank/DDBJ whole genome shotgun (WGS) entry which is preliminary data.</text>
</comment>
<accession>A0A2S7IPX0</accession>
<dbReference type="RefSeq" id="WP_104711410.1">
    <property type="nucleotide sequence ID" value="NZ_PTRA01000001.1"/>
</dbReference>
<evidence type="ECO:0000313" key="1">
    <source>
        <dbReference type="EMBL" id="PQA59709.1"/>
    </source>
</evidence>
<dbReference type="Proteomes" id="UP000239590">
    <property type="component" value="Unassembled WGS sequence"/>
</dbReference>
<dbReference type="AlphaFoldDB" id="A0A2S7IPX0"/>
<dbReference type="EMBL" id="PTRA01000001">
    <property type="protein sequence ID" value="PQA59709.1"/>
    <property type="molecule type" value="Genomic_DNA"/>
</dbReference>
<evidence type="ECO:0000313" key="2">
    <source>
        <dbReference type="Proteomes" id="UP000239590"/>
    </source>
</evidence>